<protein>
    <submittedName>
        <fullName evidence="1">Uncharacterized protein</fullName>
    </submittedName>
</protein>
<dbReference type="EMBL" id="RSFW01000006">
    <property type="protein sequence ID" value="RSD28590.1"/>
    <property type="molecule type" value="Genomic_DNA"/>
</dbReference>
<gene>
    <name evidence="1" type="ORF">EJA10_03130</name>
</gene>
<proteinExistence type="predicted"/>
<dbReference type="RefSeq" id="WP_125478553.1">
    <property type="nucleotide sequence ID" value="NZ_RSFW01000006.1"/>
</dbReference>
<evidence type="ECO:0000313" key="1">
    <source>
        <dbReference type="EMBL" id="RSD28590.1"/>
    </source>
</evidence>
<dbReference type="Proteomes" id="UP000279911">
    <property type="component" value="Unassembled WGS sequence"/>
</dbReference>
<dbReference type="OrthoDB" id="856045at2"/>
<name>A0A427TW58_9BACI</name>
<comment type="caution">
    <text evidence="1">The sequence shown here is derived from an EMBL/GenBank/DDBJ whole genome shotgun (WGS) entry which is preliminary data.</text>
</comment>
<reference evidence="2" key="1">
    <citation type="submission" date="2018-12" db="EMBL/GenBank/DDBJ databases">
        <title>Bacillus chawlae sp. nov., Bacillus glennii sp. nov., and Bacillus saganii sp. nov. Isolated from the Vehicle Assembly Building at Kennedy Space Center where the Viking Spacecraft were Assembled.</title>
        <authorList>
            <person name="Seuylemezian A."/>
            <person name="Vaishampayan P."/>
        </authorList>
    </citation>
    <scope>NUCLEOTIDE SEQUENCE [LARGE SCALE GENOMIC DNA]</scope>
    <source>
        <strain evidence="2">DSM 13966</strain>
    </source>
</reference>
<organism evidence="1 2">
    <name type="scientific">Mesobacillus subterraneus</name>
    <dbReference type="NCBI Taxonomy" id="285983"/>
    <lineage>
        <taxon>Bacteria</taxon>
        <taxon>Bacillati</taxon>
        <taxon>Bacillota</taxon>
        <taxon>Bacilli</taxon>
        <taxon>Bacillales</taxon>
        <taxon>Bacillaceae</taxon>
        <taxon>Mesobacillus</taxon>
    </lineage>
</organism>
<evidence type="ECO:0000313" key="2">
    <source>
        <dbReference type="Proteomes" id="UP000279911"/>
    </source>
</evidence>
<accession>A0A427TW58</accession>
<sequence length="1409" mass="163812">MYKFRDIIRFKKELYFNGAVQVDWFYNDEKQYDVASSFVFHGPEYFGVAKNEITFKSHRLLDTASFTNMLVDKIYGESPLSNFFLTIAPYGTGKSHLSVTLASFLSGNIKAQQAVLRNLKSVDANIEQQVSKHDLKPNLVLILNGMRDFNLNYEILNATQKSLKAHNVDSEFLKELTKSYDIARVFVENTFDNFQELYIKHGDMLTKTDADANLKHYLIKNILNDAEVFEVINKVYKDINGTYIRWDEGVSAGDVLERIADKLCGEREPFNKIVLFFDEFGRYIEFASSNPTKASDAALQQIYEAVQNADDKIVFLGFIQSDLKSYLTRVDRTANINRYVGRYESSEKVHLSSNLETIFANLVERKDVKAFKDLITNKIEKNDNEWKQFHKKLMRWAPEADNSSVWSNYEHFKKVILEGIYPLHPLTSWILSNLSSWLQQRSALTFLERQINELADQHVNEFGDLLLVPATSIIRTEFFNELLAAEQEGRKQSEYCILYNQILTKYGDKFDERSKETLAAILISRIGRFKTHNRVESVELIANAAGLSVKEVEIAIRQLEDQFGVLSYDEVANVFDFVADAIGVNDFKVLMRKKKRNLEIDMAVILDMGLSDELQLGDIEPAFGKRHFIKTREWKFTQTILHISDLTPRKLAQIKIDHLEALEPDKAKGQIFWLYVPSDYEPEKFKVIQQLLKNERFDDLPIAFFILDDKEDKFYEAIVDYRVSQNFTQQEIDKYRRFIADFQEKAHSVLLDVYRDLAAKRLLITSATIDKVSSRLIMFTNETFERLYTRVIPFSYTEFANATLGKAKKGLSRISRIVLSNVIYQTLHSESADIKGRIESILYQKSVESWAVLNEEYNLIAPKNPKVQSIFSEWDQLLEKNGEFDIQTLFDKYQKVPYGINDYALSLLVAVYLASRREETKTQLNNQRIRLEEWSTKVYTDKNINLKEMFATKVVQVKPEESANKYLNLYKKVTQNSDVNVARDLYSQFQDLKLEEDIPEELEDKVTNMEILLKEGYRLYDETVKLFGSLKQKLSETKRKTDDLRGVFEILDITKTIQNVVGSSDKYIYNESHLIEARRIEEAAHKYFEDTFSIFLRSLKCQSRSQATAFERWCRKLIDSMNRYGYKKEAKALITKVEEILDNLDPVQDKVNEYVTKASPGPTLGYSKLIQIKENGEKLLPLIAHSKLNEKDKLANEKQVNMVLEQTRAALKVLTDEVMEIYDAIYDIKTLTDCQKFFMRVKMILAKDIKENDREGIEEAANHVQNFLNDIPAIKAKQDNRFELRQELLLLKDKWTEIESEVDFIQIIENYENEILDRLNQKEQEWLKAFIVESSVLKTWSAQQCTTWLNQVKNAPSYLTDKNLQVLSGFKNLIHNRMKELNIEAVISLFNDLSGEEKVEAIEKMKNLL</sequence>